<dbReference type="PANTHER" id="PTHR13847:SF201">
    <property type="entry name" value="PUTATIBE OXIDOREDUCTASE"/>
    <property type="match status" value="1"/>
</dbReference>
<dbReference type="Proteomes" id="UP001597541">
    <property type="component" value="Unassembled WGS sequence"/>
</dbReference>
<dbReference type="InterPro" id="IPR036188">
    <property type="entry name" value="FAD/NAD-bd_sf"/>
</dbReference>
<dbReference type="RefSeq" id="WP_377600829.1">
    <property type="nucleotide sequence ID" value="NZ_JBHUME010000005.1"/>
</dbReference>
<sequence>MNSETGIWVGPGNIASPAACASLKGHVESDTAVIGGGFTGLLCALKLAEAGENVVLLEEGSNPAVEAAHAAGTIIHTGSMMLHERAAVIGTDAAVQFQRFCCKAAADLQRLGTQLPHAAIQRRSSLRFADSDADTLRLAREYRAFSAHGIPAAFLEESELRRLYPFRKAAAFCTHGHAEMNPAGFADGLAERARTAGVRLYGDSAVLGREQAGRRYLLHTALGRVSARSVIYAGGQEGPGAGCSRKNRVRKIRTYAGITPPLHNLDRWEYSSFLENTEQAQLRVRTTPEGRLLASVTEHAVPDRPVLPSERQASFRNLQDKLRDLFPEHPVSLEKQWILHGEDAGASLPVIGEDSEKRGIYYGFGSGYNQPVLSMLAADILTCQVQGQTHPAAELFRTSSKLSNVV</sequence>
<keyword evidence="2" id="KW-0560">Oxidoreductase</keyword>
<dbReference type="GO" id="GO:0016491">
    <property type="term" value="F:oxidoreductase activity"/>
    <property type="evidence" value="ECO:0007669"/>
    <property type="project" value="UniProtKB-KW"/>
</dbReference>
<dbReference type="EMBL" id="JBHUME010000005">
    <property type="protein sequence ID" value="MFD2611822.1"/>
    <property type="molecule type" value="Genomic_DNA"/>
</dbReference>
<dbReference type="PANTHER" id="PTHR13847">
    <property type="entry name" value="SARCOSINE DEHYDROGENASE-RELATED"/>
    <property type="match status" value="1"/>
</dbReference>
<accession>A0ABW5P958</accession>
<gene>
    <name evidence="2" type="ORF">ACFSUF_05225</name>
</gene>
<organism evidence="2 3">
    <name type="scientific">Paenibacillus gansuensis</name>
    <dbReference type="NCBI Taxonomy" id="306542"/>
    <lineage>
        <taxon>Bacteria</taxon>
        <taxon>Bacillati</taxon>
        <taxon>Bacillota</taxon>
        <taxon>Bacilli</taxon>
        <taxon>Bacillales</taxon>
        <taxon>Paenibacillaceae</taxon>
        <taxon>Paenibacillus</taxon>
    </lineage>
</organism>
<protein>
    <submittedName>
        <fullName evidence="2">NAD(P)/FAD-dependent oxidoreductase</fullName>
        <ecNumber evidence="2">1.-.-.-</ecNumber>
    </submittedName>
</protein>
<dbReference type="Pfam" id="PF01266">
    <property type="entry name" value="DAO"/>
    <property type="match status" value="1"/>
</dbReference>
<dbReference type="InterPro" id="IPR006076">
    <property type="entry name" value="FAD-dep_OxRdtase"/>
</dbReference>
<name>A0ABW5P958_9BACL</name>
<evidence type="ECO:0000313" key="3">
    <source>
        <dbReference type="Proteomes" id="UP001597541"/>
    </source>
</evidence>
<comment type="caution">
    <text evidence="2">The sequence shown here is derived from an EMBL/GenBank/DDBJ whole genome shotgun (WGS) entry which is preliminary data.</text>
</comment>
<dbReference type="SUPFAM" id="SSF51905">
    <property type="entry name" value="FAD/NAD(P)-binding domain"/>
    <property type="match status" value="1"/>
</dbReference>
<reference evidence="3" key="1">
    <citation type="journal article" date="2019" name="Int. J. Syst. Evol. Microbiol.">
        <title>The Global Catalogue of Microorganisms (GCM) 10K type strain sequencing project: providing services to taxonomists for standard genome sequencing and annotation.</title>
        <authorList>
            <consortium name="The Broad Institute Genomics Platform"/>
            <consortium name="The Broad Institute Genome Sequencing Center for Infectious Disease"/>
            <person name="Wu L."/>
            <person name="Ma J."/>
        </authorList>
    </citation>
    <scope>NUCLEOTIDE SEQUENCE [LARGE SCALE GENOMIC DNA]</scope>
    <source>
        <strain evidence="3">KCTC 3950</strain>
    </source>
</reference>
<evidence type="ECO:0000313" key="2">
    <source>
        <dbReference type="EMBL" id="MFD2611822.1"/>
    </source>
</evidence>
<keyword evidence="3" id="KW-1185">Reference proteome</keyword>
<dbReference type="Gene3D" id="3.30.9.10">
    <property type="entry name" value="D-Amino Acid Oxidase, subunit A, domain 2"/>
    <property type="match status" value="1"/>
</dbReference>
<dbReference type="Gene3D" id="3.50.50.60">
    <property type="entry name" value="FAD/NAD(P)-binding domain"/>
    <property type="match status" value="1"/>
</dbReference>
<proteinExistence type="predicted"/>
<feature type="domain" description="FAD dependent oxidoreductase" evidence="1">
    <location>
        <begin position="30"/>
        <end position="382"/>
    </location>
</feature>
<evidence type="ECO:0000259" key="1">
    <source>
        <dbReference type="Pfam" id="PF01266"/>
    </source>
</evidence>
<dbReference type="EC" id="1.-.-.-" evidence="2"/>